<protein>
    <submittedName>
        <fullName evidence="3">Myxococcales GC_trans_RRR domain-containing protein</fullName>
    </submittedName>
</protein>
<feature type="signal peptide" evidence="2">
    <location>
        <begin position="1"/>
        <end position="23"/>
    </location>
</feature>
<dbReference type="NCBIfam" id="NF041895">
    <property type="entry name" value="choice_anch_V"/>
    <property type="match status" value="1"/>
</dbReference>
<name>A0A1I0HUI0_9BACT</name>
<evidence type="ECO:0000313" key="3">
    <source>
        <dbReference type="EMBL" id="SET87903.1"/>
    </source>
</evidence>
<reference evidence="4" key="1">
    <citation type="submission" date="2016-10" db="EMBL/GenBank/DDBJ databases">
        <authorList>
            <person name="Varghese N."/>
            <person name="Submissions S."/>
        </authorList>
    </citation>
    <scope>NUCLEOTIDE SEQUENCE [LARGE SCALE GENOMIC DNA]</scope>
    <source>
        <strain evidence="4">DSM 16858</strain>
    </source>
</reference>
<accession>A0A1I0HUI0</accession>
<proteinExistence type="predicted"/>
<dbReference type="EMBL" id="FOIJ01000005">
    <property type="protein sequence ID" value="SET87903.1"/>
    <property type="molecule type" value="Genomic_DNA"/>
</dbReference>
<evidence type="ECO:0000256" key="2">
    <source>
        <dbReference type="SAM" id="SignalP"/>
    </source>
</evidence>
<organism evidence="3 4">
    <name type="scientific">Stigmatella erecta</name>
    <dbReference type="NCBI Taxonomy" id="83460"/>
    <lineage>
        <taxon>Bacteria</taxon>
        <taxon>Pseudomonadati</taxon>
        <taxon>Myxococcota</taxon>
        <taxon>Myxococcia</taxon>
        <taxon>Myxococcales</taxon>
        <taxon>Cystobacterineae</taxon>
        <taxon>Archangiaceae</taxon>
        <taxon>Stigmatella</taxon>
    </lineage>
</organism>
<dbReference type="NCBIfam" id="NF041894">
    <property type="entry name" value="MXAN_6652_fam"/>
    <property type="match status" value="1"/>
</dbReference>
<gene>
    <name evidence="3" type="ORF">SAMN05443639_105135</name>
</gene>
<feature type="compositionally biased region" description="Low complexity" evidence="1">
    <location>
        <begin position="163"/>
        <end position="190"/>
    </location>
</feature>
<sequence>MSFSSLRAVGMWSLFLLSTPVLANSTGITGQSGKQNSTCVTCHVDGTAGATVTISGPAALAAGETGQYRLIIRGGPAVVGGYNVAVSNTAAMLQAGEGSRKAGDELTHSAPKAFVAGEVSFDFSLVAPSTPSTLTLYGAGNSANGDKNSTQDRSVASTFTVTVAGGTGTPDAGTPDAGTPDAGTPDAGTGEEPGDDDDDEGGCSAGGGTAVLSFAVTAAGLLLSRRRRR</sequence>
<evidence type="ECO:0000313" key="4">
    <source>
        <dbReference type="Proteomes" id="UP000199181"/>
    </source>
</evidence>
<keyword evidence="4" id="KW-1185">Reference proteome</keyword>
<feature type="chain" id="PRO_5011766786" evidence="2">
    <location>
        <begin position="24"/>
        <end position="229"/>
    </location>
</feature>
<dbReference type="NCBIfam" id="TIGR03382">
    <property type="entry name" value="GC_trans_RRR"/>
    <property type="match status" value="1"/>
</dbReference>
<dbReference type="Proteomes" id="UP000199181">
    <property type="component" value="Unassembled WGS sequence"/>
</dbReference>
<dbReference type="InterPro" id="IPR017756">
    <property type="entry name" value="TM_Gly-Cys-Arg_CS"/>
</dbReference>
<dbReference type="RefSeq" id="WP_245767406.1">
    <property type="nucleotide sequence ID" value="NZ_FOIJ01000005.1"/>
</dbReference>
<keyword evidence="2" id="KW-0732">Signal</keyword>
<dbReference type="AlphaFoldDB" id="A0A1I0HUI0"/>
<feature type="compositionally biased region" description="Acidic residues" evidence="1">
    <location>
        <begin position="192"/>
        <end position="201"/>
    </location>
</feature>
<evidence type="ECO:0000256" key="1">
    <source>
        <dbReference type="SAM" id="MobiDB-lite"/>
    </source>
</evidence>
<feature type="region of interest" description="Disordered" evidence="1">
    <location>
        <begin position="163"/>
        <end position="207"/>
    </location>
</feature>